<evidence type="ECO:0000313" key="4">
    <source>
        <dbReference type="Proteomes" id="UP000826195"/>
    </source>
</evidence>
<evidence type="ECO:0000256" key="2">
    <source>
        <dbReference type="SAM" id="SignalP"/>
    </source>
</evidence>
<comment type="caution">
    <text evidence="3">The sequence shown here is derived from an EMBL/GenBank/DDBJ whole genome shotgun (WGS) entry which is preliminary data.</text>
</comment>
<evidence type="ECO:0000313" key="3">
    <source>
        <dbReference type="EMBL" id="KAH0560414.1"/>
    </source>
</evidence>
<dbReference type="AlphaFoldDB" id="A0AAV7IYG3"/>
<name>A0AAV7IYG3_COTGL</name>
<dbReference type="EMBL" id="JAHXZJ010000374">
    <property type="protein sequence ID" value="KAH0560414.1"/>
    <property type="molecule type" value="Genomic_DNA"/>
</dbReference>
<feature type="region of interest" description="Disordered" evidence="1">
    <location>
        <begin position="71"/>
        <end position="106"/>
    </location>
</feature>
<feature type="signal peptide" evidence="2">
    <location>
        <begin position="1"/>
        <end position="20"/>
    </location>
</feature>
<proteinExistence type="predicted"/>
<feature type="chain" id="PRO_5043686794" evidence="2">
    <location>
        <begin position="21"/>
        <end position="152"/>
    </location>
</feature>
<feature type="region of interest" description="Disordered" evidence="1">
    <location>
        <begin position="129"/>
        <end position="152"/>
    </location>
</feature>
<accession>A0AAV7IYG3</accession>
<reference evidence="3 4" key="1">
    <citation type="journal article" date="2021" name="J. Hered.">
        <title>A chromosome-level genome assembly of the parasitoid wasp, Cotesia glomerata (Hymenoptera: Braconidae).</title>
        <authorList>
            <person name="Pinto B.J."/>
            <person name="Weis J.J."/>
            <person name="Gamble T."/>
            <person name="Ode P.J."/>
            <person name="Paul R."/>
            <person name="Zaspel J.M."/>
        </authorList>
    </citation>
    <scope>NUCLEOTIDE SEQUENCE [LARGE SCALE GENOMIC DNA]</scope>
    <source>
        <strain evidence="3">CgM1</strain>
    </source>
</reference>
<dbReference type="Proteomes" id="UP000826195">
    <property type="component" value="Unassembled WGS sequence"/>
</dbReference>
<sequence length="152" mass="17247">MAALIETILLLLTLTIATEASIEAFGLPKRFMASNQGIERIRLGTFLKIKDLNSTRDEPITDSPLIRLAIRPSNKAKEDEDEDLENSPADSPMTRIRRQRQVDSDDLETAESIVFRPLFVYRQQVAERNRAQRSKNPIYGSYQYGPTKSPGH</sequence>
<protein>
    <submittedName>
        <fullName evidence="3">Uncharacterized protein</fullName>
    </submittedName>
</protein>
<gene>
    <name evidence="3" type="ORF">KQX54_004383</name>
</gene>
<keyword evidence="2" id="KW-0732">Signal</keyword>
<organism evidence="3 4">
    <name type="scientific">Cotesia glomerata</name>
    <name type="common">Lepidopteran parasitic wasp</name>
    <name type="synonym">Apanteles glomeratus</name>
    <dbReference type="NCBI Taxonomy" id="32391"/>
    <lineage>
        <taxon>Eukaryota</taxon>
        <taxon>Metazoa</taxon>
        <taxon>Ecdysozoa</taxon>
        <taxon>Arthropoda</taxon>
        <taxon>Hexapoda</taxon>
        <taxon>Insecta</taxon>
        <taxon>Pterygota</taxon>
        <taxon>Neoptera</taxon>
        <taxon>Endopterygota</taxon>
        <taxon>Hymenoptera</taxon>
        <taxon>Apocrita</taxon>
        <taxon>Ichneumonoidea</taxon>
        <taxon>Braconidae</taxon>
        <taxon>Microgastrinae</taxon>
        <taxon>Cotesia</taxon>
    </lineage>
</organism>
<keyword evidence="4" id="KW-1185">Reference proteome</keyword>
<evidence type="ECO:0000256" key="1">
    <source>
        <dbReference type="SAM" id="MobiDB-lite"/>
    </source>
</evidence>